<evidence type="ECO:0000256" key="6">
    <source>
        <dbReference type="ARBA" id="ARBA00022989"/>
    </source>
</evidence>
<dbReference type="EMBL" id="JAAGPU010000002">
    <property type="protein sequence ID" value="NEU03641.1"/>
    <property type="molecule type" value="Genomic_DNA"/>
</dbReference>
<dbReference type="NCBIfam" id="TIGR01695">
    <property type="entry name" value="murJ_mviN"/>
    <property type="match status" value="1"/>
</dbReference>
<keyword evidence="8 9" id="KW-0961">Cell wall biogenesis/degradation</keyword>
<feature type="transmembrane region" description="Helical" evidence="8">
    <location>
        <begin position="182"/>
        <end position="205"/>
    </location>
</feature>
<dbReference type="CDD" id="cd13123">
    <property type="entry name" value="MATE_MurJ_like"/>
    <property type="match status" value="1"/>
</dbReference>
<keyword evidence="6 8" id="KW-1133">Transmembrane helix</keyword>
<protein>
    <recommendedName>
        <fullName evidence="8">Probable lipid II flippase MurJ</fullName>
    </recommendedName>
</protein>
<reference evidence="10 11" key="1">
    <citation type="submission" date="2020-02" db="EMBL/GenBank/DDBJ databases">
        <title>Genome assembly of a novel Clostridium senegalense strain.</title>
        <authorList>
            <person name="Gupta T.B."/>
            <person name="Jauregui R."/>
            <person name="Maclean P."/>
            <person name="Nawarathana A."/>
            <person name="Brightwell G."/>
        </authorList>
    </citation>
    <scope>NUCLEOTIDE SEQUENCE [LARGE SCALE GENOMIC DNA]</scope>
    <source>
        <strain evidence="10 11">AGRFS4</strain>
    </source>
</reference>
<dbReference type="PIRSF" id="PIRSF002869">
    <property type="entry name" value="MviN"/>
    <property type="match status" value="1"/>
</dbReference>
<dbReference type="RefSeq" id="WP_061995421.1">
    <property type="nucleotide sequence ID" value="NZ_JAAGPU010000002.1"/>
</dbReference>
<dbReference type="GO" id="GO:0071555">
    <property type="term" value="P:cell wall organization"/>
    <property type="evidence" value="ECO:0007669"/>
    <property type="project" value="UniProtKB-UniRule"/>
</dbReference>
<feature type="transmembrane region" description="Helical" evidence="8">
    <location>
        <begin position="131"/>
        <end position="149"/>
    </location>
</feature>
<proteinExistence type="inferred from homology"/>
<evidence type="ECO:0000256" key="9">
    <source>
        <dbReference type="PIRNR" id="PIRNR002869"/>
    </source>
</evidence>
<dbReference type="GO" id="GO:0008360">
    <property type="term" value="P:regulation of cell shape"/>
    <property type="evidence" value="ECO:0007669"/>
    <property type="project" value="UniProtKB-UniRule"/>
</dbReference>
<keyword evidence="11" id="KW-1185">Reference proteome</keyword>
<feature type="transmembrane region" description="Helical" evidence="8">
    <location>
        <begin position="270"/>
        <end position="291"/>
    </location>
</feature>
<comment type="pathway">
    <text evidence="8">Cell wall biogenesis; peptidoglycan biosynthesis.</text>
</comment>
<evidence type="ECO:0000256" key="7">
    <source>
        <dbReference type="ARBA" id="ARBA00023136"/>
    </source>
</evidence>
<dbReference type="AlphaFoldDB" id="A0A6M0H191"/>
<dbReference type="Pfam" id="PF03023">
    <property type="entry name" value="MurJ"/>
    <property type="match status" value="1"/>
</dbReference>
<comment type="subcellular location">
    <subcellularLocation>
        <location evidence="1 8">Cell membrane</location>
        <topology evidence="1 8">Multi-pass membrane protein</topology>
    </subcellularLocation>
</comment>
<accession>A0A6M0H191</accession>
<evidence type="ECO:0000313" key="11">
    <source>
        <dbReference type="Proteomes" id="UP000481872"/>
    </source>
</evidence>
<dbReference type="PANTHER" id="PTHR47019">
    <property type="entry name" value="LIPID II FLIPPASE MURJ"/>
    <property type="match status" value="1"/>
</dbReference>
<sequence length="505" mass="55186">MKKRLAKAATVIMIMTLINKAIGFLRDALVGSAFGTTYQTDAYNIAMNVSDFLFIMIALAITTTFIPILSDTLNKKGKEEMFDFANNIMNITTVLGIILIILGVIFSPAIVKIMALNADSKTFNLAVNLTRISVVTLVFLIMHSGYTAILQTMDDFLGPTVVGLIFNIPVIVYILFGANGGVYGLTIATVIGAALRALAQIPFLYKHGFRFKPILNLRDKRIKKMLMLILPVIIGASANQINKLVDQTLASGIANGGISALVYGQRVSDVIYATFAVAIITVIFPTMSMAISEDDGAKFKFYMEKGINNMNMILFPCTIGLIVLSTPIITVIFKHGIFDDRSVEMTASALAYYAIGIPFFGLRDIFNKSLYAAQDTKKSTINGIIAVIINIILSLLFIEKLGLKGLALSTSLAAIVATILLFGSVKQKIKNIETKPIFKPTLKIFIASLVMGAIVKLSYDLIYKINMLVAIGVSIVIGIIIYSLLLKMFKVSEFEEIIIYIKSKI</sequence>
<gene>
    <name evidence="8 10" type="primary">murJ</name>
    <name evidence="10" type="ORF">G3M99_01985</name>
</gene>
<dbReference type="HAMAP" id="MF_02078">
    <property type="entry name" value="MurJ_MviN"/>
    <property type="match status" value="1"/>
</dbReference>
<keyword evidence="7 8" id="KW-0472">Membrane</keyword>
<dbReference type="GO" id="GO:0034204">
    <property type="term" value="P:lipid translocation"/>
    <property type="evidence" value="ECO:0007669"/>
    <property type="project" value="TreeGrafter"/>
</dbReference>
<feature type="transmembrane region" description="Helical" evidence="8">
    <location>
        <begin position="383"/>
        <end position="399"/>
    </location>
</feature>
<evidence type="ECO:0000313" key="10">
    <source>
        <dbReference type="EMBL" id="NEU03641.1"/>
    </source>
</evidence>
<feature type="transmembrane region" description="Helical" evidence="8">
    <location>
        <begin position="91"/>
        <end position="111"/>
    </location>
</feature>
<keyword evidence="8 9" id="KW-0813">Transport</keyword>
<evidence type="ECO:0000256" key="8">
    <source>
        <dbReference type="HAMAP-Rule" id="MF_02078"/>
    </source>
</evidence>
<evidence type="ECO:0000256" key="5">
    <source>
        <dbReference type="ARBA" id="ARBA00022984"/>
    </source>
</evidence>
<name>A0A6M0H191_9CLOT</name>
<feature type="transmembrane region" description="Helical" evidence="8">
    <location>
        <begin position="52"/>
        <end position="70"/>
    </location>
</feature>
<keyword evidence="2 8" id="KW-1003">Cell membrane</keyword>
<dbReference type="UniPathway" id="UPA00219"/>
<evidence type="ECO:0000256" key="3">
    <source>
        <dbReference type="ARBA" id="ARBA00022692"/>
    </source>
</evidence>
<evidence type="ECO:0000256" key="2">
    <source>
        <dbReference type="ARBA" id="ARBA00022475"/>
    </source>
</evidence>
<dbReference type="GO" id="GO:0009252">
    <property type="term" value="P:peptidoglycan biosynthetic process"/>
    <property type="evidence" value="ECO:0007669"/>
    <property type="project" value="UniProtKB-UniRule"/>
</dbReference>
<evidence type="ECO:0000256" key="1">
    <source>
        <dbReference type="ARBA" id="ARBA00004651"/>
    </source>
</evidence>
<dbReference type="InterPro" id="IPR051050">
    <property type="entry name" value="Lipid_II_flippase_MurJ/MviN"/>
</dbReference>
<organism evidence="10 11">
    <name type="scientific">Clostridium senegalense</name>
    <dbReference type="NCBI Taxonomy" id="1465809"/>
    <lineage>
        <taxon>Bacteria</taxon>
        <taxon>Bacillati</taxon>
        <taxon>Bacillota</taxon>
        <taxon>Clostridia</taxon>
        <taxon>Eubacteriales</taxon>
        <taxon>Clostridiaceae</taxon>
        <taxon>Clostridium</taxon>
    </lineage>
</organism>
<keyword evidence="3 8" id="KW-0812">Transmembrane</keyword>
<dbReference type="PANTHER" id="PTHR47019:SF1">
    <property type="entry name" value="LIPID II FLIPPASE MURJ"/>
    <property type="match status" value="1"/>
</dbReference>
<dbReference type="InterPro" id="IPR004268">
    <property type="entry name" value="MurJ"/>
</dbReference>
<comment type="caution">
    <text evidence="10">The sequence shown here is derived from an EMBL/GenBank/DDBJ whole genome shotgun (WGS) entry which is preliminary data.</text>
</comment>
<feature type="transmembrane region" description="Helical" evidence="8">
    <location>
        <begin position="345"/>
        <end position="362"/>
    </location>
</feature>
<dbReference type="Proteomes" id="UP000481872">
    <property type="component" value="Unassembled WGS sequence"/>
</dbReference>
<comment type="function">
    <text evidence="8 9">Involved in peptidoglycan biosynthesis. Transports lipid-linked peptidoglycan precursors from the inner to the outer leaflet of the cytoplasmic membrane.</text>
</comment>
<feature type="transmembrane region" description="Helical" evidence="8">
    <location>
        <begin position="437"/>
        <end position="459"/>
    </location>
</feature>
<feature type="transmembrane region" description="Helical" evidence="8">
    <location>
        <begin position="156"/>
        <end position="176"/>
    </location>
</feature>
<keyword evidence="5 8" id="KW-0573">Peptidoglycan synthesis</keyword>
<dbReference type="GO" id="GO:0015648">
    <property type="term" value="F:lipid-linked peptidoglycan transporter activity"/>
    <property type="evidence" value="ECO:0007669"/>
    <property type="project" value="UniProtKB-UniRule"/>
</dbReference>
<comment type="similarity">
    <text evidence="8 9">Belongs to the MurJ/MviN family.</text>
</comment>
<keyword evidence="4 8" id="KW-0133">Cell shape</keyword>
<evidence type="ECO:0000256" key="4">
    <source>
        <dbReference type="ARBA" id="ARBA00022960"/>
    </source>
</evidence>
<feature type="transmembrane region" description="Helical" evidence="8">
    <location>
        <begin position="465"/>
        <end position="485"/>
    </location>
</feature>
<dbReference type="GO" id="GO:0005886">
    <property type="term" value="C:plasma membrane"/>
    <property type="evidence" value="ECO:0007669"/>
    <property type="project" value="UniProtKB-SubCell"/>
</dbReference>
<feature type="transmembrane region" description="Helical" evidence="8">
    <location>
        <begin position="312"/>
        <end position="333"/>
    </location>
</feature>
<feature type="transmembrane region" description="Helical" evidence="8">
    <location>
        <begin position="405"/>
        <end position="425"/>
    </location>
</feature>
<dbReference type="PRINTS" id="PR01806">
    <property type="entry name" value="VIRFACTRMVIN"/>
</dbReference>